<proteinExistence type="predicted"/>
<dbReference type="Proteomes" id="UP001266305">
    <property type="component" value="Unassembled WGS sequence"/>
</dbReference>
<dbReference type="InterPro" id="IPR021662">
    <property type="entry name" value="HnRNPA1/A2_C"/>
</dbReference>
<evidence type="ECO:0000256" key="2">
    <source>
        <dbReference type="ARBA" id="ARBA00022884"/>
    </source>
</evidence>
<evidence type="ECO:0000256" key="4">
    <source>
        <dbReference type="SAM" id="MobiDB-lite"/>
    </source>
</evidence>
<dbReference type="InterPro" id="IPR035979">
    <property type="entry name" value="RBD_domain_sf"/>
</dbReference>
<protein>
    <submittedName>
        <fullName evidence="6">Heteroproteinous nuclear ribonucleoprotein A1</fullName>
    </submittedName>
</protein>
<feature type="region of interest" description="Disordered" evidence="4">
    <location>
        <begin position="232"/>
        <end position="286"/>
    </location>
</feature>
<feature type="domain" description="RRM" evidence="5">
    <location>
        <begin position="105"/>
        <end position="181"/>
    </location>
</feature>
<dbReference type="Pfam" id="PF11627">
    <property type="entry name" value="HnRNPA1_LC"/>
    <property type="match status" value="1"/>
</dbReference>
<evidence type="ECO:0000256" key="1">
    <source>
        <dbReference type="ARBA" id="ARBA00022737"/>
    </source>
</evidence>
<dbReference type="PROSITE" id="PS50102">
    <property type="entry name" value="RRM"/>
    <property type="match status" value="2"/>
</dbReference>
<evidence type="ECO:0000313" key="7">
    <source>
        <dbReference type="Proteomes" id="UP001266305"/>
    </source>
</evidence>
<reference evidence="6 7" key="1">
    <citation type="submission" date="2023-05" db="EMBL/GenBank/DDBJ databases">
        <title>B98-5 Cell Line De Novo Hybrid Assembly: An Optical Mapping Approach.</title>
        <authorList>
            <person name="Kananen K."/>
            <person name="Auerbach J.A."/>
            <person name="Kautto E."/>
            <person name="Blachly J.S."/>
        </authorList>
    </citation>
    <scope>NUCLEOTIDE SEQUENCE [LARGE SCALE GENOMIC DNA]</scope>
    <source>
        <strain evidence="6">B95-8</strain>
        <tissue evidence="6">Cell line</tissue>
    </source>
</reference>
<dbReference type="Gene3D" id="3.30.70.330">
    <property type="match status" value="2"/>
</dbReference>
<dbReference type="EMBL" id="JASSZA010000007">
    <property type="protein sequence ID" value="KAK2107327.1"/>
    <property type="molecule type" value="Genomic_DNA"/>
</dbReference>
<evidence type="ECO:0000256" key="3">
    <source>
        <dbReference type="PROSITE-ProRule" id="PRU00176"/>
    </source>
</evidence>
<evidence type="ECO:0000259" key="5">
    <source>
        <dbReference type="PROSITE" id="PS50102"/>
    </source>
</evidence>
<sequence length="319" mass="34297">MSKSESPKEPKQLQKLFTRWLSFETTDESLRSHLEQWGTLTDCVVMRDLNAKCSGGLGLVTYATVKEVETAINARPQKADGRAVETKRAVLRGDSQRPGDHLTVKKVFVGGFKEDTEEHHQRDYFEQHGKMEVIEIMTDRGIGKKRGFAFVTFDDHDSMDKTVIQKYTVNGHSCEVRKALLKQEMASASSSQRSQSGSGNFGDGCRCGFGGNDNFGHGRNFSGHGGFGGSQGGGGYSGSGDGSNGFGNDGSNFGGGGSSGNSGNYNNQSSDFGPMKGENFGGRSSGPYGGGGQYFVKPRNLGGYYSFSSNSCYASGRRF</sequence>
<organism evidence="6 7">
    <name type="scientific">Saguinus oedipus</name>
    <name type="common">Cotton-top tamarin</name>
    <name type="synonym">Oedipomidas oedipus</name>
    <dbReference type="NCBI Taxonomy" id="9490"/>
    <lineage>
        <taxon>Eukaryota</taxon>
        <taxon>Metazoa</taxon>
        <taxon>Chordata</taxon>
        <taxon>Craniata</taxon>
        <taxon>Vertebrata</taxon>
        <taxon>Euteleostomi</taxon>
        <taxon>Mammalia</taxon>
        <taxon>Eutheria</taxon>
        <taxon>Euarchontoglires</taxon>
        <taxon>Primates</taxon>
        <taxon>Haplorrhini</taxon>
        <taxon>Platyrrhini</taxon>
        <taxon>Cebidae</taxon>
        <taxon>Callitrichinae</taxon>
        <taxon>Saguinus</taxon>
    </lineage>
</organism>
<dbReference type="InterPro" id="IPR000504">
    <property type="entry name" value="RRM_dom"/>
</dbReference>
<keyword evidence="2 3" id="KW-0694">RNA-binding</keyword>
<dbReference type="PANTHER" id="PTHR48026:SF2">
    <property type="entry name" value="HETEROGENEOUS NUCLEAR RIBONUCLEOPROTEIN A1-RELATED"/>
    <property type="match status" value="1"/>
</dbReference>
<feature type="compositionally biased region" description="Low complexity" evidence="4">
    <location>
        <begin position="261"/>
        <end position="270"/>
    </location>
</feature>
<dbReference type="Pfam" id="PF00076">
    <property type="entry name" value="RRM_1"/>
    <property type="match status" value="2"/>
</dbReference>
<keyword evidence="7" id="KW-1185">Reference proteome</keyword>
<accession>A0ABQ9VD67</accession>
<keyword evidence="1" id="KW-0677">Repeat</keyword>
<dbReference type="PANTHER" id="PTHR48026">
    <property type="entry name" value="HOMOLOGOUS TO DROSOPHILA SQD (SQUID) PROTEIN"/>
    <property type="match status" value="1"/>
</dbReference>
<feature type="domain" description="RRM" evidence="5">
    <location>
        <begin position="14"/>
        <end position="97"/>
    </location>
</feature>
<gene>
    <name evidence="6" type="primary">HNRNPA1_53</name>
    <name evidence="6" type="ORF">P7K49_016841</name>
</gene>
<feature type="compositionally biased region" description="Gly residues" evidence="4">
    <location>
        <begin position="232"/>
        <end position="260"/>
    </location>
</feature>
<evidence type="ECO:0000313" key="6">
    <source>
        <dbReference type="EMBL" id="KAK2107327.1"/>
    </source>
</evidence>
<comment type="caution">
    <text evidence="6">The sequence shown here is derived from an EMBL/GenBank/DDBJ whole genome shotgun (WGS) entry which is preliminary data.</text>
</comment>
<dbReference type="SUPFAM" id="SSF54928">
    <property type="entry name" value="RNA-binding domain, RBD"/>
    <property type="match status" value="1"/>
</dbReference>
<dbReference type="InterPro" id="IPR012677">
    <property type="entry name" value="Nucleotide-bd_a/b_plait_sf"/>
</dbReference>
<dbReference type="GO" id="GO:1990904">
    <property type="term" value="C:ribonucleoprotein complex"/>
    <property type="evidence" value="ECO:0007669"/>
    <property type="project" value="UniProtKB-KW"/>
</dbReference>
<dbReference type="SMART" id="SM00360">
    <property type="entry name" value="RRM"/>
    <property type="match status" value="2"/>
</dbReference>
<name>A0ABQ9VD67_SAGOE</name>
<keyword evidence="6" id="KW-0687">Ribonucleoprotein</keyword>